<gene>
    <name evidence="1" type="ORF">J4E00_02415</name>
</gene>
<dbReference type="RefSeq" id="WP_208173412.1">
    <property type="nucleotide sequence ID" value="NZ_JAGETZ010000001.1"/>
</dbReference>
<organism evidence="1 2">
    <name type="scientific">Hymenobacter negativus</name>
    <dbReference type="NCBI Taxonomy" id="2795026"/>
    <lineage>
        <taxon>Bacteria</taxon>
        <taxon>Pseudomonadati</taxon>
        <taxon>Bacteroidota</taxon>
        <taxon>Cytophagia</taxon>
        <taxon>Cytophagales</taxon>
        <taxon>Hymenobacteraceae</taxon>
        <taxon>Hymenobacter</taxon>
    </lineage>
</organism>
<name>A0ABS3Q9F5_9BACT</name>
<keyword evidence="2" id="KW-1185">Reference proteome</keyword>
<dbReference type="EMBL" id="JAGETZ010000001">
    <property type="protein sequence ID" value="MBO2007887.1"/>
    <property type="molecule type" value="Genomic_DNA"/>
</dbReference>
<dbReference type="SUPFAM" id="SSF50965">
    <property type="entry name" value="Galactose oxidase, central domain"/>
    <property type="match status" value="1"/>
</dbReference>
<dbReference type="InterPro" id="IPR011043">
    <property type="entry name" value="Gal_Oxase/kelch_b-propeller"/>
</dbReference>
<comment type="caution">
    <text evidence="1">The sequence shown here is derived from an EMBL/GenBank/DDBJ whole genome shotgun (WGS) entry which is preliminary data.</text>
</comment>
<dbReference type="Proteomes" id="UP000664369">
    <property type="component" value="Unassembled WGS sequence"/>
</dbReference>
<reference evidence="1 2" key="1">
    <citation type="submission" date="2021-03" db="EMBL/GenBank/DDBJ databases">
        <authorList>
            <person name="Kim M.K."/>
        </authorList>
    </citation>
    <scope>NUCLEOTIDE SEQUENCE [LARGE SCALE GENOMIC DNA]</scope>
    <source>
        <strain evidence="1 2">BT442</strain>
    </source>
</reference>
<evidence type="ECO:0000313" key="2">
    <source>
        <dbReference type="Proteomes" id="UP000664369"/>
    </source>
</evidence>
<proteinExistence type="predicted"/>
<accession>A0ABS3Q9F5</accession>
<evidence type="ECO:0008006" key="3">
    <source>
        <dbReference type="Google" id="ProtNLM"/>
    </source>
</evidence>
<sequence>MPYQYTNYSNGRQYLPTATVRALAVGPKGEVYVGGEFVQAGQVAVTGLARWDGRRWGVVGDFRQREEAIIAQREAQAQRRWDANQRRLYTSDFQQRYSSVLPRSRAVLALAVTATGTLYAGGDFLYAASTYPTDTAASSVACWDGRAWTVPGRGVPGTVHALAAAADGRVYAGGDLWNGQRTTPDVRGRVACWDGTTWTTIGTAHNDYGTEMGAGIPGVVHALAVLPDGTLCAAGRGEGHRSVRGDTANTVARWDGRAWHCFGPGGLYPYATIYALAQAAAGRLYAAGQLVDSVGGRPRLLRWDGHTWRQLGPAEPAAAINTVQALAVTPAGKVFAGGHFQDSSAHPVMHYLVRWASRR</sequence>
<evidence type="ECO:0000313" key="1">
    <source>
        <dbReference type="EMBL" id="MBO2007887.1"/>
    </source>
</evidence>
<protein>
    <recommendedName>
        <fullName evidence="3">Galactose oxidase</fullName>
    </recommendedName>
</protein>